<keyword evidence="4" id="KW-1185">Reference proteome</keyword>
<feature type="domain" description="BTB" evidence="2">
    <location>
        <begin position="24"/>
        <end position="91"/>
    </location>
</feature>
<sequence length="140" mass="15502">MELSGESDSREVDFGSLLTSGKFSDLKLLCEGREFAVHKAILCTQSRVISAACEGNFEESRTNVIKIEEFDADTVQRMLEFLYSGDYFGSSRPISSTHDAEGSENGHSQGKSKPQNTYYGMKSHELQTPKTNPPRSLLPS</sequence>
<gene>
    <name evidence="3" type="ORF">Daus18300_013179</name>
</gene>
<feature type="compositionally biased region" description="Polar residues" evidence="1">
    <location>
        <begin position="128"/>
        <end position="140"/>
    </location>
</feature>
<dbReference type="PANTHER" id="PTHR47843">
    <property type="entry name" value="BTB DOMAIN-CONTAINING PROTEIN-RELATED"/>
    <property type="match status" value="1"/>
</dbReference>
<dbReference type="PANTHER" id="PTHR47843:SF5">
    <property type="entry name" value="BTB_POZ DOMAIN PROTEIN"/>
    <property type="match status" value="1"/>
</dbReference>
<accession>A0ABR3W041</accession>
<dbReference type="InterPro" id="IPR011333">
    <property type="entry name" value="SKP1/BTB/POZ_sf"/>
</dbReference>
<dbReference type="PROSITE" id="PS50097">
    <property type="entry name" value="BTB"/>
    <property type="match status" value="1"/>
</dbReference>
<reference evidence="3 4" key="1">
    <citation type="journal article" date="2024" name="IMA Fungus">
        <title>IMA Genome - F19 : A genome assembly and annotation guide to empower mycologists, including annotated draft genome sequences of Ceratocystis pirilliformis, Diaporthe australafricana, Fusarium ophioides, Paecilomyces lecythidis, and Sporothrix stenoceras.</title>
        <authorList>
            <person name="Aylward J."/>
            <person name="Wilson A.M."/>
            <person name="Visagie C.M."/>
            <person name="Spraker J."/>
            <person name="Barnes I."/>
            <person name="Buitendag C."/>
            <person name="Ceriani C."/>
            <person name="Del Mar Angel L."/>
            <person name="du Plessis D."/>
            <person name="Fuchs T."/>
            <person name="Gasser K."/>
            <person name="Kramer D."/>
            <person name="Li W."/>
            <person name="Munsamy K."/>
            <person name="Piso A."/>
            <person name="Price J.L."/>
            <person name="Sonnekus B."/>
            <person name="Thomas C."/>
            <person name="van der Nest A."/>
            <person name="van Dijk A."/>
            <person name="van Heerden A."/>
            <person name="van Vuuren N."/>
            <person name="Yilmaz N."/>
            <person name="Duong T.A."/>
            <person name="van der Merwe N.A."/>
            <person name="Wingfield M.J."/>
            <person name="Wingfield B.D."/>
        </authorList>
    </citation>
    <scope>NUCLEOTIDE SEQUENCE [LARGE SCALE GENOMIC DNA]</scope>
    <source>
        <strain evidence="3 4">CMW 18300</strain>
    </source>
</reference>
<evidence type="ECO:0000313" key="4">
    <source>
        <dbReference type="Proteomes" id="UP001583177"/>
    </source>
</evidence>
<dbReference type="EMBL" id="JAWRVE010000196">
    <property type="protein sequence ID" value="KAL1849678.1"/>
    <property type="molecule type" value="Genomic_DNA"/>
</dbReference>
<evidence type="ECO:0000256" key="1">
    <source>
        <dbReference type="SAM" id="MobiDB-lite"/>
    </source>
</evidence>
<dbReference type="Proteomes" id="UP001583177">
    <property type="component" value="Unassembled WGS sequence"/>
</dbReference>
<evidence type="ECO:0000313" key="3">
    <source>
        <dbReference type="EMBL" id="KAL1849678.1"/>
    </source>
</evidence>
<evidence type="ECO:0000259" key="2">
    <source>
        <dbReference type="PROSITE" id="PS50097"/>
    </source>
</evidence>
<feature type="region of interest" description="Disordered" evidence="1">
    <location>
        <begin position="93"/>
        <end position="140"/>
    </location>
</feature>
<proteinExistence type="predicted"/>
<comment type="caution">
    <text evidence="3">The sequence shown here is derived from an EMBL/GenBank/DDBJ whole genome shotgun (WGS) entry which is preliminary data.</text>
</comment>
<dbReference type="InterPro" id="IPR000210">
    <property type="entry name" value="BTB/POZ_dom"/>
</dbReference>
<dbReference type="Pfam" id="PF00651">
    <property type="entry name" value="BTB"/>
    <property type="match status" value="1"/>
</dbReference>
<dbReference type="CDD" id="cd18186">
    <property type="entry name" value="BTB_POZ_ZBTB_KLHL-like"/>
    <property type="match status" value="1"/>
</dbReference>
<name>A0ABR3W041_9PEZI</name>
<protein>
    <recommendedName>
        <fullName evidence="2">BTB domain-containing protein</fullName>
    </recommendedName>
</protein>
<organism evidence="3 4">
    <name type="scientific">Diaporthe australafricana</name>
    <dbReference type="NCBI Taxonomy" id="127596"/>
    <lineage>
        <taxon>Eukaryota</taxon>
        <taxon>Fungi</taxon>
        <taxon>Dikarya</taxon>
        <taxon>Ascomycota</taxon>
        <taxon>Pezizomycotina</taxon>
        <taxon>Sordariomycetes</taxon>
        <taxon>Sordariomycetidae</taxon>
        <taxon>Diaporthales</taxon>
        <taxon>Diaporthaceae</taxon>
        <taxon>Diaporthe</taxon>
    </lineage>
</organism>
<dbReference type="Gene3D" id="3.30.710.10">
    <property type="entry name" value="Potassium Channel Kv1.1, Chain A"/>
    <property type="match status" value="1"/>
</dbReference>
<feature type="compositionally biased region" description="Polar residues" evidence="1">
    <location>
        <begin position="105"/>
        <end position="118"/>
    </location>
</feature>
<dbReference type="SUPFAM" id="SSF54695">
    <property type="entry name" value="POZ domain"/>
    <property type="match status" value="1"/>
</dbReference>